<protein>
    <submittedName>
        <fullName evidence="8">GtrA family protein</fullName>
    </submittedName>
</protein>
<comment type="similarity">
    <text evidence="2">Belongs to the GtrA family.</text>
</comment>
<dbReference type="EMBL" id="JAEPES010000003">
    <property type="protein sequence ID" value="MBK4347858.1"/>
    <property type="molecule type" value="Genomic_DNA"/>
</dbReference>
<sequence>MGDTFVGAYSRIRSMLPELASFGSVGVIAFVVDFVVFNVLRSTVLGDQVLLAKAVSVAVSTVVAWLGNRYLTFRKRRGRPAWREGALFALSNLIGLGIAVGCLFVSHTLLGLTSAVADNISANVVGLVLGTSFRYFAYRTFVFAPTAGGNPNDLEMVKQIS</sequence>
<name>A0A934SKH0_9MICO</name>
<dbReference type="PANTHER" id="PTHR38459">
    <property type="entry name" value="PROPHAGE BACTOPRENOL-LINKED GLUCOSE TRANSLOCASE HOMOLOG"/>
    <property type="match status" value="1"/>
</dbReference>
<dbReference type="AlphaFoldDB" id="A0A934SKH0"/>
<evidence type="ECO:0000313" key="10">
    <source>
        <dbReference type="Proteomes" id="UP000636458"/>
    </source>
</evidence>
<keyword evidence="3 6" id="KW-0812">Transmembrane</keyword>
<keyword evidence="10" id="KW-1185">Reference proteome</keyword>
<organism evidence="8 10">
    <name type="scientific">Lacisediminihabitans changchengi</name>
    <dbReference type="NCBI Taxonomy" id="2787634"/>
    <lineage>
        <taxon>Bacteria</taxon>
        <taxon>Bacillati</taxon>
        <taxon>Actinomycetota</taxon>
        <taxon>Actinomycetes</taxon>
        <taxon>Micrococcales</taxon>
        <taxon>Microbacteriaceae</taxon>
        <taxon>Lacisediminihabitans</taxon>
    </lineage>
</organism>
<dbReference type="EMBL" id="JAEPES010000001">
    <property type="protein sequence ID" value="MBK4347019.1"/>
    <property type="molecule type" value="Genomic_DNA"/>
</dbReference>
<evidence type="ECO:0000313" key="8">
    <source>
        <dbReference type="EMBL" id="MBK4347019.1"/>
    </source>
</evidence>
<evidence type="ECO:0000256" key="1">
    <source>
        <dbReference type="ARBA" id="ARBA00004141"/>
    </source>
</evidence>
<dbReference type="InterPro" id="IPR051401">
    <property type="entry name" value="GtrA_CellWall_Glycosyl"/>
</dbReference>
<feature type="domain" description="GtrA/DPMS transmembrane" evidence="7">
    <location>
        <begin position="22"/>
        <end position="143"/>
    </location>
</feature>
<feature type="transmembrane region" description="Helical" evidence="6">
    <location>
        <begin position="120"/>
        <end position="137"/>
    </location>
</feature>
<feature type="transmembrane region" description="Helical" evidence="6">
    <location>
        <begin position="19"/>
        <end position="37"/>
    </location>
</feature>
<comment type="subcellular location">
    <subcellularLocation>
        <location evidence="1">Membrane</location>
        <topology evidence="1">Multi-pass membrane protein</topology>
    </subcellularLocation>
</comment>
<evidence type="ECO:0000313" key="9">
    <source>
        <dbReference type="EMBL" id="MBK4347858.1"/>
    </source>
</evidence>
<evidence type="ECO:0000256" key="5">
    <source>
        <dbReference type="ARBA" id="ARBA00023136"/>
    </source>
</evidence>
<dbReference type="Proteomes" id="UP000636458">
    <property type="component" value="Unassembled WGS sequence"/>
</dbReference>
<evidence type="ECO:0000256" key="4">
    <source>
        <dbReference type="ARBA" id="ARBA00022989"/>
    </source>
</evidence>
<dbReference type="GO" id="GO:0000271">
    <property type="term" value="P:polysaccharide biosynthetic process"/>
    <property type="evidence" value="ECO:0007669"/>
    <property type="project" value="InterPro"/>
</dbReference>
<evidence type="ECO:0000256" key="6">
    <source>
        <dbReference type="SAM" id="Phobius"/>
    </source>
</evidence>
<dbReference type="Pfam" id="PF04138">
    <property type="entry name" value="GtrA_DPMS_TM"/>
    <property type="match status" value="1"/>
</dbReference>
<dbReference type="GO" id="GO:0005886">
    <property type="term" value="C:plasma membrane"/>
    <property type="evidence" value="ECO:0007669"/>
    <property type="project" value="TreeGrafter"/>
</dbReference>
<keyword evidence="5 6" id="KW-0472">Membrane</keyword>
<comment type="caution">
    <text evidence="8">The sequence shown here is derived from an EMBL/GenBank/DDBJ whole genome shotgun (WGS) entry which is preliminary data.</text>
</comment>
<accession>A0A934SKH0</accession>
<evidence type="ECO:0000259" key="7">
    <source>
        <dbReference type="Pfam" id="PF04138"/>
    </source>
</evidence>
<evidence type="ECO:0000256" key="3">
    <source>
        <dbReference type="ARBA" id="ARBA00022692"/>
    </source>
</evidence>
<dbReference type="PANTHER" id="PTHR38459:SF1">
    <property type="entry name" value="PROPHAGE BACTOPRENOL-LINKED GLUCOSE TRANSLOCASE HOMOLOG"/>
    <property type="match status" value="1"/>
</dbReference>
<feature type="transmembrane region" description="Helical" evidence="6">
    <location>
        <begin position="49"/>
        <end position="67"/>
    </location>
</feature>
<feature type="transmembrane region" description="Helical" evidence="6">
    <location>
        <begin position="87"/>
        <end position="108"/>
    </location>
</feature>
<evidence type="ECO:0000256" key="2">
    <source>
        <dbReference type="ARBA" id="ARBA00009399"/>
    </source>
</evidence>
<reference evidence="8" key="1">
    <citation type="submission" date="2021-01" db="EMBL/GenBank/DDBJ databases">
        <title>Lacisediminihabitans sp. nov. strain G11-30, isolated from Antarctic Soil.</title>
        <authorList>
            <person name="Li J."/>
        </authorList>
    </citation>
    <scope>NUCLEOTIDE SEQUENCE</scope>
    <source>
        <strain evidence="8">G11-30</strain>
    </source>
</reference>
<dbReference type="InterPro" id="IPR007267">
    <property type="entry name" value="GtrA_DPMS_TM"/>
</dbReference>
<proteinExistence type="inferred from homology"/>
<gene>
    <name evidence="8" type="ORF">IV501_05175</name>
    <name evidence="9" type="ORF">IV501_09450</name>
</gene>
<keyword evidence="4 6" id="KW-1133">Transmembrane helix</keyword>